<evidence type="ECO:0000313" key="2">
    <source>
        <dbReference type="Proteomes" id="UP000320314"/>
    </source>
</evidence>
<comment type="caution">
    <text evidence="1">The sequence shown here is derived from an EMBL/GenBank/DDBJ whole genome shotgun (WGS) entry which is preliminary data.</text>
</comment>
<name>A0A506TXQ4_9HYPH</name>
<proteinExistence type="predicted"/>
<sequence>MINDLELDFLRRLRDSQPLASPDRKEDRARQRCRKMGLAEVVMNPPRWIITDRGRNVLEEHPQ</sequence>
<gene>
    <name evidence="1" type="ORF">FJU11_13635</name>
</gene>
<dbReference type="AlphaFoldDB" id="A0A506TXQ4"/>
<dbReference type="OrthoDB" id="9973999at2"/>
<protein>
    <submittedName>
        <fullName evidence="1">Uncharacterized protein</fullName>
    </submittedName>
</protein>
<organism evidence="1 2">
    <name type="scientific">Pararhizobium mangrovi</name>
    <dbReference type="NCBI Taxonomy" id="2590452"/>
    <lineage>
        <taxon>Bacteria</taxon>
        <taxon>Pseudomonadati</taxon>
        <taxon>Pseudomonadota</taxon>
        <taxon>Alphaproteobacteria</taxon>
        <taxon>Hyphomicrobiales</taxon>
        <taxon>Rhizobiaceae</taxon>
        <taxon>Rhizobium/Agrobacterium group</taxon>
        <taxon>Pararhizobium</taxon>
    </lineage>
</organism>
<dbReference type="RefSeq" id="WP_141167622.1">
    <property type="nucleotide sequence ID" value="NZ_VHLH01000026.1"/>
</dbReference>
<reference evidence="1 2" key="1">
    <citation type="submission" date="2019-06" db="EMBL/GenBank/DDBJ databases">
        <authorList>
            <person name="Li M."/>
        </authorList>
    </citation>
    <scope>NUCLEOTIDE SEQUENCE [LARGE SCALE GENOMIC DNA]</scope>
    <source>
        <strain evidence="1 2">BGMRC6574</strain>
    </source>
</reference>
<keyword evidence="2" id="KW-1185">Reference proteome</keyword>
<dbReference type="EMBL" id="VHLH01000026">
    <property type="protein sequence ID" value="TPW26842.1"/>
    <property type="molecule type" value="Genomic_DNA"/>
</dbReference>
<accession>A0A506TXQ4</accession>
<evidence type="ECO:0000313" key="1">
    <source>
        <dbReference type="EMBL" id="TPW26842.1"/>
    </source>
</evidence>
<dbReference type="Proteomes" id="UP000320314">
    <property type="component" value="Unassembled WGS sequence"/>
</dbReference>